<dbReference type="Pfam" id="PF00440">
    <property type="entry name" value="TetR_N"/>
    <property type="match status" value="1"/>
</dbReference>
<dbReference type="RefSeq" id="WP_180995271.1">
    <property type="nucleotide sequence ID" value="NZ_AP025564.1"/>
</dbReference>
<evidence type="ECO:0000256" key="3">
    <source>
        <dbReference type="ARBA" id="ARBA00023125"/>
    </source>
</evidence>
<dbReference type="PRINTS" id="PR00400">
    <property type="entry name" value="TETREPRESSOR"/>
</dbReference>
<keyword evidence="1" id="KW-0678">Repressor</keyword>
<evidence type="ECO:0000256" key="5">
    <source>
        <dbReference type="PROSITE-ProRule" id="PRU00335"/>
    </source>
</evidence>
<dbReference type="InterPro" id="IPR036271">
    <property type="entry name" value="Tet_transcr_reg_TetR-rel_C_sf"/>
</dbReference>
<dbReference type="Gene3D" id="1.10.357.10">
    <property type="entry name" value="Tetracycline Repressor, domain 2"/>
    <property type="match status" value="1"/>
</dbReference>
<protein>
    <recommendedName>
        <fullName evidence="6">HTH tetR-type domain-containing protein</fullName>
    </recommendedName>
</protein>
<dbReference type="PANTHER" id="PTHR30055:SF234">
    <property type="entry name" value="HTH-TYPE TRANSCRIPTIONAL REGULATOR BETI"/>
    <property type="match status" value="1"/>
</dbReference>
<evidence type="ECO:0000313" key="7">
    <source>
        <dbReference type="EMBL" id="BDE97544.1"/>
    </source>
</evidence>
<evidence type="ECO:0000256" key="2">
    <source>
        <dbReference type="ARBA" id="ARBA00023015"/>
    </source>
</evidence>
<dbReference type="SUPFAM" id="SSF48498">
    <property type="entry name" value="Tetracyclin repressor-like, C-terminal domain"/>
    <property type="match status" value="1"/>
</dbReference>
<reference evidence="7 8" key="1">
    <citation type="submission" date="2022-01" db="EMBL/GenBank/DDBJ databases">
        <title>Novel bile acid biosynthetic pathways are enriched in the microbiome of centenarians.</title>
        <authorList>
            <person name="Sato Y."/>
            <person name="Atarashi K."/>
            <person name="Plichta R.D."/>
            <person name="Arai Y."/>
            <person name="Sasajima S."/>
            <person name="Kearney M.S."/>
            <person name="Suda W."/>
            <person name="Takeshita K."/>
            <person name="Sasaki T."/>
            <person name="Okamoto S."/>
            <person name="Skelly N.A."/>
            <person name="Okamura Y."/>
            <person name="Vlamakis H."/>
            <person name="Li Y."/>
            <person name="Tanoue T."/>
            <person name="Takei H."/>
            <person name="Nittono H."/>
            <person name="Narushima S."/>
            <person name="Irie J."/>
            <person name="Itoh H."/>
            <person name="Moriya K."/>
            <person name="Sugiura Y."/>
            <person name="Suematsu M."/>
            <person name="Moritoki N."/>
            <person name="Shibata S."/>
            <person name="Littman R.D."/>
            <person name="Fischbach A.M."/>
            <person name="Uwamino Y."/>
            <person name="Inoue T."/>
            <person name="Honda A."/>
            <person name="Hattori M."/>
            <person name="Murai T."/>
            <person name="Xavier J.R."/>
            <person name="Hirose N."/>
            <person name="Honda K."/>
        </authorList>
    </citation>
    <scope>NUCLEOTIDE SEQUENCE [LARGE SCALE GENOMIC DNA]</scope>
    <source>
        <strain evidence="7 8">CE91-St30</strain>
    </source>
</reference>
<keyword evidence="2" id="KW-0805">Transcription regulation</keyword>
<proteinExistence type="predicted"/>
<dbReference type="EMBL" id="AP025564">
    <property type="protein sequence ID" value="BDE97544.1"/>
    <property type="molecule type" value="Genomic_DNA"/>
</dbReference>
<dbReference type="PROSITE" id="PS50977">
    <property type="entry name" value="HTH_TETR_2"/>
    <property type="match status" value="1"/>
</dbReference>
<evidence type="ECO:0000256" key="4">
    <source>
        <dbReference type="ARBA" id="ARBA00023163"/>
    </source>
</evidence>
<evidence type="ECO:0000259" key="6">
    <source>
        <dbReference type="PROSITE" id="PS50977"/>
    </source>
</evidence>
<keyword evidence="8" id="KW-1185">Reference proteome</keyword>
<accession>A0ABM7WME3</accession>
<sequence length="204" mass="23048">MVQTARKGVSLTNEELAKAALEFVDEEGVDALSFRKLSEKTGMPTMTIMNRFGSKYDLMKAALGAMLDETVVEPVSGETWQDSLRRVARLNRAMALRHPKAFMMFVLVPIFESPVLEFTDRVFSTHESQDLPEEMPSVFLSMMHSFLPGFQLAESYANQERTRGNGSFSTEAAERFDLFTEESFERNVEIIIAGLAARYDLPQE</sequence>
<name>A0ABM7WME3_9ACTN</name>
<dbReference type="Proteomes" id="UP001320544">
    <property type="component" value="Chromosome"/>
</dbReference>
<keyword evidence="3 5" id="KW-0238">DNA-binding</keyword>
<dbReference type="Pfam" id="PF02909">
    <property type="entry name" value="TetR_C_1"/>
    <property type="match status" value="1"/>
</dbReference>
<evidence type="ECO:0000256" key="1">
    <source>
        <dbReference type="ARBA" id="ARBA00022491"/>
    </source>
</evidence>
<dbReference type="InterPro" id="IPR009057">
    <property type="entry name" value="Homeodomain-like_sf"/>
</dbReference>
<dbReference type="PANTHER" id="PTHR30055">
    <property type="entry name" value="HTH-TYPE TRANSCRIPTIONAL REGULATOR RUTR"/>
    <property type="match status" value="1"/>
</dbReference>
<dbReference type="SUPFAM" id="SSF46689">
    <property type="entry name" value="Homeodomain-like"/>
    <property type="match status" value="1"/>
</dbReference>
<dbReference type="InterPro" id="IPR050109">
    <property type="entry name" value="HTH-type_TetR-like_transc_reg"/>
</dbReference>
<dbReference type="InterPro" id="IPR003012">
    <property type="entry name" value="Tet_transcr_reg_TetR"/>
</dbReference>
<dbReference type="InterPro" id="IPR001647">
    <property type="entry name" value="HTH_TetR"/>
</dbReference>
<dbReference type="Gene3D" id="1.10.10.60">
    <property type="entry name" value="Homeodomain-like"/>
    <property type="match status" value="1"/>
</dbReference>
<gene>
    <name evidence="7" type="ORF">CE91St30_28770</name>
</gene>
<organism evidence="7 8">
    <name type="scientific">Raoultibacter timonensis</name>
    <dbReference type="NCBI Taxonomy" id="1907662"/>
    <lineage>
        <taxon>Bacteria</taxon>
        <taxon>Bacillati</taxon>
        <taxon>Actinomycetota</taxon>
        <taxon>Coriobacteriia</taxon>
        <taxon>Eggerthellales</taxon>
        <taxon>Eggerthellaceae</taxon>
        <taxon>Raoultibacter</taxon>
    </lineage>
</organism>
<feature type="domain" description="HTH tetR-type" evidence="6">
    <location>
        <begin position="10"/>
        <end position="70"/>
    </location>
</feature>
<feature type="DNA-binding region" description="H-T-H motif" evidence="5">
    <location>
        <begin position="33"/>
        <end position="52"/>
    </location>
</feature>
<keyword evidence="4" id="KW-0804">Transcription</keyword>
<evidence type="ECO:0000313" key="8">
    <source>
        <dbReference type="Proteomes" id="UP001320544"/>
    </source>
</evidence>
<dbReference type="InterPro" id="IPR004111">
    <property type="entry name" value="Repressor_TetR_C"/>
</dbReference>